<dbReference type="NCBIfam" id="TIGR01641">
    <property type="entry name" value="phageSPP1_gp7"/>
    <property type="match status" value="1"/>
</dbReference>
<proteinExistence type="predicted"/>
<dbReference type="AlphaFoldDB" id="A0A8X8GSD5"/>
<feature type="non-terminal residue" evidence="2">
    <location>
        <position position="1"/>
    </location>
</feature>
<name>A0A8X8GSD5_STAHO</name>
<gene>
    <name evidence="2" type="ORF">J7T32_012850</name>
</gene>
<organism evidence="2 3">
    <name type="scientific">Staphylococcus hominis</name>
    <dbReference type="NCBI Taxonomy" id="1290"/>
    <lineage>
        <taxon>Bacteria</taxon>
        <taxon>Bacillati</taxon>
        <taxon>Bacillota</taxon>
        <taxon>Bacilli</taxon>
        <taxon>Bacillales</taxon>
        <taxon>Staphylococcaceae</taxon>
        <taxon>Staphylococcus</taxon>
    </lineage>
</organism>
<dbReference type="RefSeq" id="WP_209244734.1">
    <property type="nucleotide sequence ID" value="NZ_JAGHKT020000093.1"/>
</dbReference>
<dbReference type="EMBL" id="JAGHKT020000093">
    <property type="protein sequence ID" value="MCM5673610.1"/>
    <property type="molecule type" value="Genomic_DNA"/>
</dbReference>
<sequence length="107" mass="12022">RLSYLKTLGEDGEYEFLASKSELPKPGFYEENLDLSKLKDDEKTKVCPVCNELNGKVFKVKNMVPGVNAAPIHPHCRCSTAPRVGSWRDKFFAERKGKYSGGKIVID</sequence>
<keyword evidence="3" id="KW-1185">Reference proteome</keyword>
<feature type="domain" description="Phage head morphogenesis" evidence="1">
    <location>
        <begin position="42"/>
        <end position="80"/>
    </location>
</feature>
<protein>
    <submittedName>
        <fullName evidence="2">Minor capsid protein</fullName>
    </submittedName>
</protein>
<evidence type="ECO:0000313" key="2">
    <source>
        <dbReference type="EMBL" id="MCM5673610.1"/>
    </source>
</evidence>
<dbReference type="InterPro" id="IPR006528">
    <property type="entry name" value="Phage_head_morphogenesis_dom"/>
</dbReference>
<reference evidence="2 3" key="1">
    <citation type="submission" date="2022-06" db="EMBL/GenBank/DDBJ databases">
        <title>Staphylococcus hominis ShoR14 genome sequence.</title>
        <authorList>
            <person name="Yeo C.C."/>
            <person name="Chew C.H."/>
            <person name="Che Hamzah A.M."/>
            <person name="Al-Trad E.I."/>
        </authorList>
    </citation>
    <scope>NUCLEOTIDE SEQUENCE [LARGE SCALE GENOMIC DNA]</scope>
    <source>
        <strain evidence="2 3">ShoR14</strain>
    </source>
</reference>
<evidence type="ECO:0000259" key="1">
    <source>
        <dbReference type="Pfam" id="PF04233"/>
    </source>
</evidence>
<accession>A0A8X8GSD5</accession>
<dbReference type="Pfam" id="PF04233">
    <property type="entry name" value="Phage_Mu_F"/>
    <property type="match status" value="1"/>
</dbReference>
<comment type="caution">
    <text evidence="2">The sequence shown here is derived from an EMBL/GenBank/DDBJ whole genome shotgun (WGS) entry which is preliminary data.</text>
</comment>
<dbReference type="Proteomes" id="UP000665944">
    <property type="component" value="Unassembled WGS sequence"/>
</dbReference>
<evidence type="ECO:0000313" key="3">
    <source>
        <dbReference type="Proteomes" id="UP000665944"/>
    </source>
</evidence>